<dbReference type="Gene3D" id="3.30.420.10">
    <property type="entry name" value="Ribonuclease H-like superfamily/Ribonuclease H"/>
    <property type="match status" value="1"/>
</dbReference>
<comment type="caution">
    <text evidence="1">The sequence shown here is derived from an EMBL/GenBank/DDBJ whole genome shotgun (WGS) entry which is preliminary data.</text>
</comment>
<organism evidence="1 2">
    <name type="scientific">Trichonephila clavipes</name>
    <name type="common">Golden silk orbweaver</name>
    <name type="synonym">Nephila clavipes</name>
    <dbReference type="NCBI Taxonomy" id="2585209"/>
    <lineage>
        <taxon>Eukaryota</taxon>
        <taxon>Metazoa</taxon>
        <taxon>Ecdysozoa</taxon>
        <taxon>Arthropoda</taxon>
        <taxon>Chelicerata</taxon>
        <taxon>Arachnida</taxon>
        <taxon>Araneae</taxon>
        <taxon>Araneomorphae</taxon>
        <taxon>Entelegynae</taxon>
        <taxon>Araneoidea</taxon>
        <taxon>Nephilidae</taxon>
        <taxon>Trichonephila</taxon>
    </lineage>
</organism>
<dbReference type="AlphaFoldDB" id="A0A8X6WKD5"/>
<gene>
    <name evidence="1" type="ORF">TNCV_28141</name>
</gene>
<sequence length="87" mass="9972">MTLIICAANYTHLLTPPFRVVSLTTDWIATKWNQVVFCDEFRFNLSSDDNRVNVWRAHGEYLTPAFSLQQHTSPTDDVPLLTIHGHS</sequence>
<reference evidence="1" key="1">
    <citation type="submission" date="2020-08" db="EMBL/GenBank/DDBJ databases">
        <title>Multicomponent nature underlies the extraordinary mechanical properties of spider dragline silk.</title>
        <authorList>
            <person name="Kono N."/>
            <person name="Nakamura H."/>
            <person name="Mori M."/>
            <person name="Yoshida Y."/>
            <person name="Ohtoshi R."/>
            <person name="Malay A.D."/>
            <person name="Moran D.A.P."/>
            <person name="Tomita M."/>
            <person name="Numata K."/>
            <person name="Arakawa K."/>
        </authorList>
    </citation>
    <scope>NUCLEOTIDE SEQUENCE</scope>
</reference>
<accession>A0A8X6WKD5</accession>
<evidence type="ECO:0000313" key="1">
    <source>
        <dbReference type="EMBL" id="GFY36609.1"/>
    </source>
</evidence>
<dbReference type="InterPro" id="IPR036397">
    <property type="entry name" value="RNaseH_sf"/>
</dbReference>
<name>A0A8X6WKD5_TRICX</name>
<dbReference type="EMBL" id="BMAU01021437">
    <property type="protein sequence ID" value="GFY36609.1"/>
    <property type="molecule type" value="Genomic_DNA"/>
</dbReference>
<keyword evidence="2" id="KW-1185">Reference proteome</keyword>
<dbReference type="Proteomes" id="UP000887159">
    <property type="component" value="Unassembled WGS sequence"/>
</dbReference>
<protein>
    <submittedName>
        <fullName evidence="1">Uncharacterized protein</fullName>
    </submittedName>
</protein>
<proteinExistence type="predicted"/>
<evidence type="ECO:0000313" key="2">
    <source>
        <dbReference type="Proteomes" id="UP000887159"/>
    </source>
</evidence>
<dbReference type="GO" id="GO:0003676">
    <property type="term" value="F:nucleic acid binding"/>
    <property type="evidence" value="ECO:0007669"/>
    <property type="project" value="InterPro"/>
</dbReference>